<keyword evidence="3" id="KW-1185">Reference proteome</keyword>
<dbReference type="AlphaFoldDB" id="A0A0C1MRB4"/>
<protein>
    <recommendedName>
        <fullName evidence="1">Methyltransferase type 12 domain-containing protein</fullName>
    </recommendedName>
</protein>
<sequence length="352" mass="40631">MKILTMLNTKFELIKSTFNQINFKELSNQAIAIFKNNFQDIISKSKNIAQTNFDLGMYHYLLGNRSDAILRFNIAKFINPNYVASDYYIGRCYLESFKHQKARVYFEKYLNSKHQDFIEETQYCINLLNNKGAEISSIPKSIIKATFDIIAQALDNNKIIIQQQDIIPQQSLFAGTIQLLMAKNKPFGNDILDIGSGTGIMGKFCRVQKIANIIMGVDISSLMAGRSSYLMLDDMKVYNNVKVIDYELYLKDPNTLNFNFDVIFASDLITYNSNLDFFFQNIYPIIKENGLLGITFKTTSNKDVEFKPLFEQFYFSSEYVKTIADKYSWKLVKEENTTFSNNEQGKVIIFSK</sequence>
<dbReference type="STRING" id="86105.NF27_HJ00250"/>
<evidence type="ECO:0000313" key="2">
    <source>
        <dbReference type="EMBL" id="KIE04572.1"/>
    </source>
</evidence>
<dbReference type="CDD" id="cd02440">
    <property type="entry name" value="AdoMet_MTases"/>
    <property type="match status" value="1"/>
</dbReference>
<dbReference type="InterPro" id="IPR029063">
    <property type="entry name" value="SAM-dependent_MTases_sf"/>
</dbReference>
<accession>A0A0C1MRB4</accession>
<proteinExistence type="predicted"/>
<organism evidence="2 3">
    <name type="scientific">Candidatus Jidaibacter acanthamoebae</name>
    <dbReference type="NCBI Taxonomy" id="86105"/>
    <lineage>
        <taxon>Bacteria</taxon>
        <taxon>Pseudomonadati</taxon>
        <taxon>Pseudomonadota</taxon>
        <taxon>Alphaproteobacteria</taxon>
        <taxon>Rickettsiales</taxon>
        <taxon>Candidatus Midichloriaceae</taxon>
        <taxon>Candidatus Jidaibacter</taxon>
    </lineage>
</organism>
<dbReference type="Pfam" id="PF08242">
    <property type="entry name" value="Methyltransf_12"/>
    <property type="match status" value="1"/>
</dbReference>
<dbReference type="EMBL" id="JSWE01000180">
    <property type="protein sequence ID" value="KIE04572.1"/>
    <property type="molecule type" value="Genomic_DNA"/>
</dbReference>
<evidence type="ECO:0000313" key="3">
    <source>
        <dbReference type="Proteomes" id="UP000031258"/>
    </source>
</evidence>
<dbReference type="InterPro" id="IPR013217">
    <property type="entry name" value="Methyltransf_12"/>
</dbReference>
<dbReference type="InterPro" id="IPR011990">
    <property type="entry name" value="TPR-like_helical_dom_sf"/>
</dbReference>
<dbReference type="Gene3D" id="3.40.50.150">
    <property type="entry name" value="Vaccinia Virus protein VP39"/>
    <property type="match status" value="1"/>
</dbReference>
<dbReference type="SUPFAM" id="SSF48452">
    <property type="entry name" value="TPR-like"/>
    <property type="match status" value="1"/>
</dbReference>
<reference evidence="2 3" key="1">
    <citation type="submission" date="2014-11" db="EMBL/GenBank/DDBJ databases">
        <title>A Rickettsiales Symbiont of Amoebae With Ancient Features.</title>
        <authorList>
            <person name="Schulz F."/>
            <person name="Martijn J."/>
            <person name="Wascher F."/>
            <person name="Kostanjsek R."/>
            <person name="Ettema T.J."/>
            <person name="Horn M."/>
        </authorList>
    </citation>
    <scope>NUCLEOTIDE SEQUENCE [LARGE SCALE GENOMIC DNA]</scope>
    <source>
        <strain evidence="2 3">UWC36</strain>
    </source>
</reference>
<feature type="domain" description="Methyltransferase type 12" evidence="1">
    <location>
        <begin position="192"/>
        <end position="292"/>
    </location>
</feature>
<dbReference type="OrthoDB" id="465636at2"/>
<dbReference type="SUPFAM" id="SSF53335">
    <property type="entry name" value="S-adenosyl-L-methionine-dependent methyltransferases"/>
    <property type="match status" value="1"/>
</dbReference>
<dbReference type="Gene3D" id="1.25.40.10">
    <property type="entry name" value="Tetratricopeptide repeat domain"/>
    <property type="match status" value="1"/>
</dbReference>
<name>A0A0C1MRB4_9RICK</name>
<dbReference type="RefSeq" id="WP_039458206.1">
    <property type="nucleotide sequence ID" value="NZ_JSWE01000180.1"/>
</dbReference>
<dbReference type="Proteomes" id="UP000031258">
    <property type="component" value="Unassembled WGS sequence"/>
</dbReference>
<gene>
    <name evidence="2" type="ORF">NF27_HJ00250</name>
</gene>
<evidence type="ECO:0000259" key="1">
    <source>
        <dbReference type="Pfam" id="PF08242"/>
    </source>
</evidence>
<comment type="caution">
    <text evidence="2">The sequence shown here is derived from an EMBL/GenBank/DDBJ whole genome shotgun (WGS) entry which is preliminary data.</text>
</comment>